<evidence type="ECO:0000256" key="4">
    <source>
        <dbReference type="PROSITE-ProRule" id="PRU00335"/>
    </source>
</evidence>
<evidence type="ECO:0000256" key="2">
    <source>
        <dbReference type="ARBA" id="ARBA00023125"/>
    </source>
</evidence>
<dbReference type="InterPro" id="IPR001647">
    <property type="entry name" value="HTH_TetR"/>
</dbReference>
<dbReference type="InterPro" id="IPR041479">
    <property type="entry name" value="TetR_CgmR_C"/>
</dbReference>
<evidence type="ECO:0000256" key="3">
    <source>
        <dbReference type="ARBA" id="ARBA00023163"/>
    </source>
</evidence>
<keyword evidence="3" id="KW-0804">Transcription</keyword>
<dbReference type="Gene3D" id="1.10.357.10">
    <property type="entry name" value="Tetracycline Repressor, domain 2"/>
    <property type="match status" value="1"/>
</dbReference>
<proteinExistence type="predicted"/>
<keyword evidence="2 4" id="KW-0238">DNA-binding</keyword>
<dbReference type="PRINTS" id="PR00455">
    <property type="entry name" value="HTHTETR"/>
</dbReference>
<dbReference type="PANTHER" id="PTHR30055:SF234">
    <property type="entry name" value="HTH-TYPE TRANSCRIPTIONAL REGULATOR BETI"/>
    <property type="match status" value="1"/>
</dbReference>
<dbReference type="EMBL" id="JAEKJZ010000001">
    <property type="protein sequence ID" value="MBN9670074.1"/>
    <property type="molecule type" value="Genomic_DNA"/>
</dbReference>
<reference evidence="6" key="1">
    <citation type="submission" date="2020-12" db="EMBL/GenBank/DDBJ databases">
        <title>Oil enriched cultivation method for isolating marine PHA-producing bacteria.</title>
        <authorList>
            <person name="Zheng W."/>
            <person name="Yu S."/>
            <person name="Huang Y."/>
        </authorList>
    </citation>
    <scope>NUCLEOTIDE SEQUENCE</scope>
    <source>
        <strain evidence="6">SY-2-12</strain>
    </source>
</reference>
<dbReference type="InterPro" id="IPR050109">
    <property type="entry name" value="HTH-type_TetR-like_transc_reg"/>
</dbReference>
<dbReference type="Pfam" id="PF17937">
    <property type="entry name" value="TetR_C_28"/>
    <property type="match status" value="1"/>
</dbReference>
<dbReference type="Pfam" id="PF00440">
    <property type="entry name" value="TetR_N"/>
    <property type="match status" value="1"/>
</dbReference>
<dbReference type="GO" id="GO:0000976">
    <property type="term" value="F:transcription cis-regulatory region binding"/>
    <property type="evidence" value="ECO:0007669"/>
    <property type="project" value="TreeGrafter"/>
</dbReference>
<dbReference type="GO" id="GO:0003700">
    <property type="term" value="F:DNA-binding transcription factor activity"/>
    <property type="evidence" value="ECO:0007669"/>
    <property type="project" value="TreeGrafter"/>
</dbReference>
<dbReference type="InterPro" id="IPR009057">
    <property type="entry name" value="Homeodomain-like_sf"/>
</dbReference>
<dbReference type="PANTHER" id="PTHR30055">
    <property type="entry name" value="HTH-TYPE TRANSCRIPTIONAL REGULATOR RUTR"/>
    <property type="match status" value="1"/>
</dbReference>
<dbReference type="Proteomes" id="UP000664096">
    <property type="component" value="Unassembled WGS sequence"/>
</dbReference>
<comment type="caution">
    <text evidence="6">The sequence shown here is derived from an EMBL/GenBank/DDBJ whole genome shotgun (WGS) entry which is preliminary data.</text>
</comment>
<protein>
    <submittedName>
        <fullName evidence="6">TetR/AcrR family transcriptional regulator</fullName>
    </submittedName>
</protein>
<feature type="domain" description="HTH tetR-type" evidence="5">
    <location>
        <begin position="10"/>
        <end position="70"/>
    </location>
</feature>
<evidence type="ECO:0000313" key="7">
    <source>
        <dbReference type="Proteomes" id="UP000664096"/>
    </source>
</evidence>
<dbReference type="AlphaFoldDB" id="A0A939EEH4"/>
<dbReference type="RefSeq" id="WP_207139592.1">
    <property type="nucleotide sequence ID" value="NZ_JAEKJZ010000001.1"/>
</dbReference>
<dbReference type="SUPFAM" id="SSF46689">
    <property type="entry name" value="Homeodomain-like"/>
    <property type="match status" value="1"/>
</dbReference>
<sequence length="187" mass="20532">MTSRTTRNSRDSKSDILDAAVEVIRRSGAPGLTIDAVAEESGFSKGGVLYNFPTKDALIKGMVKHLAGQFEVEIAAARERNLASSCPTLSAMVDVTEGWLREHRDVAQAVLATKADRPELSEPFVEAKQRLKAAIEAETDSLGKAWAIWSCLEGLHFSEAHCISLFSDQERASVFAELRQRLKNDKN</sequence>
<evidence type="ECO:0000313" key="6">
    <source>
        <dbReference type="EMBL" id="MBN9670074.1"/>
    </source>
</evidence>
<accession>A0A939EEH4</accession>
<organism evidence="6 7">
    <name type="scientific">Roseibium aggregatum</name>
    <dbReference type="NCBI Taxonomy" id="187304"/>
    <lineage>
        <taxon>Bacteria</taxon>
        <taxon>Pseudomonadati</taxon>
        <taxon>Pseudomonadota</taxon>
        <taxon>Alphaproteobacteria</taxon>
        <taxon>Hyphomicrobiales</taxon>
        <taxon>Stappiaceae</taxon>
        <taxon>Roseibium</taxon>
    </lineage>
</organism>
<keyword evidence="1" id="KW-0805">Transcription regulation</keyword>
<dbReference type="PROSITE" id="PS50977">
    <property type="entry name" value="HTH_TETR_2"/>
    <property type="match status" value="1"/>
</dbReference>
<gene>
    <name evidence="6" type="ORF">JF539_06965</name>
</gene>
<feature type="DNA-binding region" description="H-T-H motif" evidence="4">
    <location>
        <begin position="33"/>
        <end position="52"/>
    </location>
</feature>
<evidence type="ECO:0000256" key="1">
    <source>
        <dbReference type="ARBA" id="ARBA00023015"/>
    </source>
</evidence>
<name>A0A939EEH4_9HYPH</name>
<evidence type="ECO:0000259" key="5">
    <source>
        <dbReference type="PROSITE" id="PS50977"/>
    </source>
</evidence>